<dbReference type="EMBL" id="AGWX01000001">
    <property type="protein sequence ID" value="EKS41456.1"/>
    <property type="molecule type" value="Genomic_DNA"/>
</dbReference>
<dbReference type="InterPro" id="IPR051396">
    <property type="entry name" value="Bact_Antivir_Def_Nuclease"/>
</dbReference>
<accession>K8PIU2</accession>
<proteinExistence type="predicted"/>
<sequence length="409" mass="45532">MILKRISVRNFRSIRDVTLDLGSQTAIVGGNGAGKSTVLRAIEKFYGSSSTVELDDFFGRQVNEPIEIELTFTAFNEAEKELFESRINNDEMTVVRVFEVSGGKASGRYFGVTLQHPAFAAIRAAAGANQQRAEYKALPDQGGPFANLPSVNKAEQIWPALTEWEANHESECQLLRDDGQFFGFTNVAKGALQKATSFVFIPAVRDASADALDARGAVIAKLLELVVKSAIQRRKEIQEFQSKTSAEYKKLTDPEKLYELGHLSDELTETLQVFYRETAARGGRNIRSRSCDHDRIFGEVARQELRRSRLGGCDCLDVLDVRIRDGSVGIDRANPRLCRRRDDHTPRTLCNCRMYDRVTEGRKQAREVDIAPRKSADAFGRIQQSTPQATSHHHFNTSASGIAGRSRTG</sequence>
<dbReference type="Pfam" id="PF13175">
    <property type="entry name" value="AAA_15"/>
    <property type="match status" value="1"/>
</dbReference>
<dbReference type="InterPro" id="IPR041685">
    <property type="entry name" value="AAA_GajA/Old/RecF-like"/>
</dbReference>
<protein>
    <recommendedName>
        <fullName evidence="2">Endonuclease GajA/Old nuclease/RecF-like AAA domain-containing protein</fullName>
    </recommendedName>
</protein>
<comment type="caution">
    <text evidence="3">The sequence shown here is derived from an EMBL/GenBank/DDBJ whole genome shotgun (WGS) entry which is preliminary data.</text>
</comment>
<dbReference type="AlphaFoldDB" id="K8PIU2"/>
<feature type="domain" description="Endonuclease GajA/Old nuclease/RecF-like AAA" evidence="2">
    <location>
        <begin position="1"/>
        <end position="234"/>
    </location>
</feature>
<dbReference type="PANTHER" id="PTHR43581:SF4">
    <property type="entry name" value="ATP_GTP PHOSPHATASE"/>
    <property type="match status" value="1"/>
</dbReference>
<evidence type="ECO:0000259" key="2">
    <source>
        <dbReference type="Pfam" id="PF13175"/>
    </source>
</evidence>
<dbReference type="HOGENOM" id="CLU_672005_0_0_5"/>
<dbReference type="InterPro" id="IPR027417">
    <property type="entry name" value="P-loop_NTPase"/>
</dbReference>
<dbReference type="PANTHER" id="PTHR43581">
    <property type="entry name" value="ATP/GTP PHOSPHATASE"/>
    <property type="match status" value="1"/>
</dbReference>
<evidence type="ECO:0000256" key="1">
    <source>
        <dbReference type="SAM" id="MobiDB-lite"/>
    </source>
</evidence>
<name>K8PIU2_9BRAD</name>
<dbReference type="Gene3D" id="3.40.50.300">
    <property type="entry name" value="P-loop containing nucleotide triphosphate hydrolases"/>
    <property type="match status" value="1"/>
</dbReference>
<dbReference type="SUPFAM" id="SSF52540">
    <property type="entry name" value="P-loop containing nucleoside triphosphate hydrolases"/>
    <property type="match status" value="1"/>
</dbReference>
<feature type="compositionally biased region" description="Polar residues" evidence="1">
    <location>
        <begin position="384"/>
        <end position="400"/>
    </location>
</feature>
<evidence type="ECO:0000313" key="3">
    <source>
        <dbReference type="EMBL" id="EKS41456.1"/>
    </source>
</evidence>
<dbReference type="RefSeq" id="WP_006019255.1">
    <property type="nucleotide sequence ID" value="NZ_KB375282.1"/>
</dbReference>
<dbReference type="Proteomes" id="UP000001096">
    <property type="component" value="Unassembled WGS sequence"/>
</dbReference>
<organism evidence="3 4">
    <name type="scientific">Afipia broomeae ATCC 49717</name>
    <dbReference type="NCBI Taxonomy" id="883078"/>
    <lineage>
        <taxon>Bacteria</taxon>
        <taxon>Pseudomonadati</taxon>
        <taxon>Pseudomonadota</taxon>
        <taxon>Alphaproteobacteria</taxon>
        <taxon>Hyphomicrobiales</taxon>
        <taxon>Nitrobacteraceae</taxon>
        <taxon>Afipia</taxon>
    </lineage>
</organism>
<dbReference type="PATRIC" id="fig|883078.3.peg.575"/>
<keyword evidence="4" id="KW-1185">Reference proteome</keyword>
<dbReference type="eggNOG" id="COG0419">
    <property type="taxonomic scope" value="Bacteria"/>
</dbReference>
<reference evidence="3 4" key="1">
    <citation type="submission" date="2012-04" db="EMBL/GenBank/DDBJ databases">
        <title>The Genome Sequence of Afipia broomeae ATCC 49717.</title>
        <authorList>
            <consortium name="The Broad Institute Genome Sequencing Platform"/>
            <person name="Earl A."/>
            <person name="Ward D."/>
            <person name="Feldgarden M."/>
            <person name="Gevers D."/>
            <person name="Huys G."/>
            <person name="Walker B."/>
            <person name="Young S.K."/>
            <person name="Zeng Q."/>
            <person name="Gargeya S."/>
            <person name="Fitzgerald M."/>
            <person name="Haas B."/>
            <person name="Abouelleil A."/>
            <person name="Alvarado L."/>
            <person name="Arachchi H.M."/>
            <person name="Berlin A."/>
            <person name="Chapman S.B."/>
            <person name="Goldberg J."/>
            <person name="Griggs A."/>
            <person name="Gujja S."/>
            <person name="Hansen M."/>
            <person name="Howarth C."/>
            <person name="Imamovic A."/>
            <person name="Larimer J."/>
            <person name="McCowen C."/>
            <person name="Montmayeur A."/>
            <person name="Murphy C."/>
            <person name="Neiman D."/>
            <person name="Pearson M."/>
            <person name="Priest M."/>
            <person name="Roberts A."/>
            <person name="Saif S."/>
            <person name="Shea T."/>
            <person name="Sisk P."/>
            <person name="Sykes S."/>
            <person name="Wortman J."/>
            <person name="Nusbaum C."/>
            <person name="Birren B."/>
        </authorList>
    </citation>
    <scope>NUCLEOTIDE SEQUENCE [LARGE SCALE GENOMIC DNA]</scope>
    <source>
        <strain evidence="3 4">ATCC 49717</strain>
    </source>
</reference>
<feature type="region of interest" description="Disordered" evidence="1">
    <location>
        <begin position="384"/>
        <end position="409"/>
    </location>
</feature>
<evidence type="ECO:0000313" key="4">
    <source>
        <dbReference type="Proteomes" id="UP000001096"/>
    </source>
</evidence>
<gene>
    <name evidence="3" type="ORF">HMPREF9695_00548</name>
</gene>